<proteinExistence type="predicted"/>
<organism evidence="2 3">
    <name type="scientific">Endocarpon pusillum</name>
    <dbReference type="NCBI Taxonomy" id="364733"/>
    <lineage>
        <taxon>Eukaryota</taxon>
        <taxon>Fungi</taxon>
        <taxon>Dikarya</taxon>
        <taxon>Ascomycota</taxon>
        <taxon>Pezizomycotina</taxon>
        <taxon>Eurotiomycetes</taxon>
        <taxon>Chaetothyriomycetidae</taxon>
        <taxon>Verrucariales</taxon>
        <taxon>Verrucariaceae</taxon>
        <taxon>Endocarpon</taxon>
    </lineage>
</organism>
<sequence>MFRRADQVFPCSSESSDESRHTSSSSPFTSSSTSSSGPGTPPPFMRTGRPATTTTTTSQITQPRQPAEPALTRQARRHPGAESTAKIYIRVLDRTDGDGRPLGRFLGGARACKFAIQPDMRVNKYTVYGLSVAANGALRPDLVDDSQSLDDDGQHDNAFRVVFVSHLPGQRVQELQELVLRAAGRERANSESWVRSCLEKMRNVGMMTERERVDAMEKIVRAGRQK</sequence>
<keyword evidence="3" id="KW-1185">Reference proteome</keyword>
<gene>
    <name evidence="2" type="ORF">GJ744_006155</name>
</gene>
<evidence type="ECO:0000313" key="3">
    <source>
        <dbReference type="Proteomes" id="UP000606974"/>
    </source>
</evidence>
<dbReference type="EMBL" id="JAACFV010000274">
    <property type="protein sequence ID" value="KAF7502300.1"/>
    <property type="molecule type" value="Genomic_DNA"/>
</dbReference>
<dbReference type="AlphaFoldDB" id="A0A8H7DYE9"/>
<evidence type="ECO:0000313" key="2">
    <source>
        <dbReference type="EMBL" id="KAF7502300.1"/>
    </source>
</evidence>
<comment type="caution">
    <text evidence="2">The sequence shown here is derived from an EMBL/GenBank/DDBJ whole genome shotgun (WGS) entry which is preliminary data.</text>
</comment>
<protein>
    <submittedName>
        <fullName evidence="2">Uncharacterized protein</fullName>
    </submittedName>
</protein>
<dbReference type="Proteomes" id="UP000606974">
    <property type="component" value="Unassembled WGS sequence"/>
</dbReference>
<reference evidence="2" key="1">
    <citation type="submission" date="2020-02" db="EMBL/GenBank/DDBJ databases">
        <authorList>
            <person name="Palmer J.M."/>
        </authorList>
    </citation>
    <scope>NUCLEOTIDE SEQUENCE</scope>
    <source>
        <strain evidence="2">EPUS1.4</strain>
        <tissue evidence="2">Thallus</tissue>
    </source>
</reference>
<feature type="region of interest" description="Disordered" evidence="1">
    <location>
        <begin position="1"/>
        <end position="82"/>
    </location>
</feature>
<feature type="compositionally biased region" description="Low complexity" evidence="1">
    <location>
        <begin position="46"/>
        <end position="65"/>
    </location>
</feature>
<name>A0A8H7DYE9_9EURO</name>
<accession>A0A8H7DYE9</accession>
<evidence type="ECO:0000256" key="1">
    <source>
        <dbReference type="SAM" id="MobiDB-lite"/>
    </source>
</evidence>
<feature type="compositionally biased region" description="Low complexity" evidence="1">
    <location>
        <begin position="22"/>
        <end position="38"/>
    </location>
</feature>